<dbReference type="AlphaFoldDB" id="A0AAW2H4R4"/>
<accession>A0AAW2H4R4</accession>
<dbReference type="Proteomes" id="UP001430953">
    <property type="component" value="Unassembled WGS sequence"/>
</dbReference>
<protein>
    <submittedName>
        <fullName evidence="1">Uncharacterized protein</fullName>
    </submittedName>
</protein>
<name>A0AAW2H4R4_9HYME</name>
<evidence type="ECO:0000313" key="2">
    <source>
        <dbReference type="Proteomes" id="UP001430953"/>
    </source>
</evidence>
<dbReference type="EMBL" id="JADYXP020000001">
    <property type="protein sequence ID" value="KAL0134451.1"/>
    <property type="molecule type" value="Genomic_DNA"/>
</dbReference>
<sequence>MLIQYSPFLIRSKLSGIPCNIVLSRVRPFSFWLTKRVLHVRERSCVTAHARVAIKTVIYLPEYPVGGRRGRRYRRLRRRF</sequence>
<organism evidence="1 2">
    <name type="scientific">Cardiocondyla obscurior</name>
    <dbReference type="NCBI Taxonomy" id="286306"/>
    <lineage>
        <taxon>Eukaryota</taxon>
        <taxon>Metazoa</taxon>
        <taxon>Ecdysozoa</taxon>
        <taxon>Arthropoda</taxon>
        <taxon>Hexapoda</taxon>
        <taxon>Insecta</taxon>
        <taxon>Pterygota</taxon>
        <taxon>Neoptera</taxon>
        <taxon>Endopterygota</taxon>
        <taxon>Hymenoptera</taxon>
        <taxon>Apocrita</taxon>
        <taxon>Aculeata</taxon>
        <taxon>Formicoidea</taxon>
        <taxon>Formicidae</taxon>
        <taxon>Myrmicinae</taxon>
        <taxon>Cardiocondyla</taxon>
    </lineage>
</organism>
<keyword evidence="2" id="KW-1185">Reference proteome</keyword>
<proteinExistence type="predicted"/>
<evidence type="ECO:0000313" key="1">
    <source>
        <dbReference type="EMBL" id="KAL0134451.1"/>
    </source>
</evidence>
<comment type="caution">
    <text evidence="1">The sequence shown here is derived from an EMBL/GenBank/DDBJ whole genome shotgun (WGS) entry which is preliminary data.</text>
</comment>
<reference evidence="1 2" key="1">
    <citation type="submission" date="2023-03" db="EMBL/GenBank/DDBJ databases">
        <title>High recombination rates correlate with genetic variation in Cardiocondyla obscurior ants.</title>
        <authorList>
            <person name="Errbii M."/>
        </authorList>
    </citation>
    <scope>NUCLEOTIDE SEQUENCE [LARGE SCALE GENOMIC DNA]</scope>
    <source>
        <strain evidence="1">Alpha-2009</strain>
        <tissue evidence="1">Whole body</tissue>
    </source>
</reference>
<gene>
    <name evidence="1" type="ORF">PUN28_001321</name>
</gene>